<name>A0ABC9U1J3_CLOSY</name>
<comment type="subcellular location">
    <subcellularLocation>
        <location evidence="1">Cell membrane</location>
        <topology evidence="1">Multi-pass membrane protein</topology>
    </subcellularLocation>
</comment>
<dbReference type="PANTHER" id="PTHR30250:SF11">
    <property type="entry name" value="O-ANTIGEN TRANSPORTER-RELATED"/>
    <property type="match status" value="1"/>
</dbReference>
<dbReference type="PANTHER" id="PTHR30250">
    <property type="entry name" value="PST FAMILY PREDICTED COLANIC ACID TRANSPORTER"/>
    <property type="match status" value="1"/>
</dbReference>
<dbReference type="EMBL" id="AWSU01000080">
    <property type="protein sequence ID" value="ERI79269.1"/>
    <property type="molecule type" value="Genomic_DNA"/>
</dbReference>
<evidence type="ECO:0000256" key="3">
    <source>
        <dbReference type="ARBA" id="ARBA00022692"/>
    </source>
</evidence>
<feature type="transmembrane region" description="Helical" evidence="6">
    <location>
        <begin position="313"/>
        <end position="340"/>
    </location>
</feature>
<evidence type="ECO:0000313" key="8">
    <source>
        <dbReference type="Proteomes" id="UP000016491"/>
    </source>
</evidence>
<keyword evidence="4 6" id="KW-1133">Transmembrane helix</keyword>
<dbReference type="Proteomes" id="UP000016491">
    <property type="component" value="Unassembled WGS sequence"/>
</dbReference>
<protein>
    <submittedName>
        <fullName evidence="7">Polysaccharide biosynthesis protein</fullName>
    </submittedName>
</protein>
<feature type="transmembrane region" description="Helical" evidence="6">
    <location>
        <begin position="99"/>
        <end position="121"/>
    </location>
</feature>
<evidence type="ECO:0000256" key="5">
    <source>
        <dbReference type="ARBA" id="ARBA00023136"/>
    </source>
</evidence>
<feature type="transmembrane region" description="Helical" evidence="6">
    <location>
        <begin position="20"/>
        <end position="46"/>
    </location>
</feature>
<feature type="transmembrane region" description="Helical" evidence="6">
    <location>
        <begin position="352"/>
        <end position="373"/>
    </location>
</feature>
<evidence type="ECO:0000313" key="7">
    <source>
        <dbReference type="EMBL" id="ERI79269.1"/>
    </source>
</evidence>
<dbReference type="AlphaFoldDB" id="A0ABC9U1J3"/>
<comment type="caution">
    <text evidence="7">The sequence shown here is derived from an EMBL/GenBank/DDBJ whole genome shotgun (WGS) entry which is preliminary data.</text>
</comment>
<organism evidence="7 8">
    <name type="scientific">[Clostridium] symbiosum ATCC 14940</name>
    <dbReference type="NCBI Taxonomy" id="411472"/>
    <lineage>
        <taxon>Bacteria</taxon>
        <taxon>Bacillati</taxon>
        <taxon>Bacillota</taxon>
        <taxon>Clostridia</taxon>
        <taxon>Lachnospirales</taxon>
        <taxon>Lachnospiraceae</taxon>
        <taxon>Otoolea</taxon>
    </lineage>
</organism>
<evidence type="ECO:0000256" key="6">
    <source>
        <dbReference type="SAM" id="Phobius"/>
    </source>
</evidence>
<proteinExistence type="predicted"/>
<reference evidence="7 8" key="1">
    <citation type="submission" date="2013-07" db="EMBL/GenBank/DDBJ databases">
        <authorList>
            <person name="Weinstock G."/>
            <person name="Sodergren E."/>
            <person name="Wylie T."/>
            <person name="Fulton L."/>
            <person name="Fulton R."/>
            <person name="Fronick C."/>
            <person name="O'Laughlin M."/>
            <person name="Godfrey J."/>
            <person name="Miner T."/>
            <person name="Herter B."/>
            <person name="Appelbaum E."/>
            <person name="Cordes M."/>
            <person name="Lek S."/>
            <person name="Wollam A."/>
            <person name="Pepin K.H."/>
            <person name="Palsikar V.B."/>
            <person name="Mitreva M."/>
            <person name="Wilson R.K."/>
        </authorList>
    </citation>
    <scope>NUCLEOTIDE SEQUENCE [LARGE SCALE GENOMIC DNA]</scope>
    <source>
        <strain evidence="7 8">ATCC 14940</strain>
    </source>
</reference>
<evidence type="ECO:0000256" key="2">
    <source>
        <dbReference type="ARBA" id="ARBA00022475"/>
    </source>
</evidence>
<feature type="transmembrane region" description="Helical" evidence="6">
    <location>
        <begin position="133"/>
        <end position="153"/>
    </location>
</feature>
<keyword evidence="5 6" id="KW-0472">Membrane</keyword>
<dbReference type="GO" id="GO:0005886">
    <property type="term" value="C:plasma membrane"/>
    <property type="evidence" value="ECO:0007669"/>
    <property type="project" value="UniProtKB-SubCell"/>
</dbReference>
<gene>
    <name evidence="7" type="ORF">CLOSYM_01004</name>
</gene>
<dbReference type="InterPro" id="IPR050833">
    <property type="entry name" value="Poly_Biosynth_Transport"/>
</dbReference>
<dbReference type="Pfam" id="PF13440">
    <property type="entry name" value="Polysacc_synt_3"/>
    <property type="match status" value="1"/>
</dbReference>
<feature type="transmembrane region" description="Helical" evidence="6">
    <location>
        <begin position="406"/>
        <end position="427"/>
    </location>
</feature>
<sequence>MNKLIKKTESKKMLKKLREFLKSCGIKAMLTLTAGVFIAQIISYVAQPLLTRLYSPESFGINALIVSVVSMFTPVLTLQYDQFIVISDSDDDGKKLTTLSLYLSFIVTLAVCIGLFIYNNILKRNTFFVAGNWIYLSIPLMLLTGVINVLTAYNNRLGCYNIIAQVNIFRTLSQSVFKVLFGMWDKSFIGLTIGTIIGCVTGLGKQTKCLGWKLSEFFSYSIGELWTVAKTYKEQPLFSTPGFFVSNLSYSILPVMLSSLYNTEEVGYFSLSMTMLGIPLSLISDSVGKVFLKKASQEKADNGGFYVSYRNTSVLLLAIALPAFTLLYFIAEPAFFFVFGASWIRSGTFVKILIPLYIVRFVVSVMVQGLIISGKQLMKLIIQMFFIVEAVVAFSLSKSFNLSIELFLSITGTLYACNYIVIWIAGYHASRSEKGIYD</sequence>
<accession>A0ABC9U1J3</accession>
<keyword evidence="3 6" id="KW-0812">Transmembrane</keyword>
<evidence type="ECO:0000256" key="4">
    <source>
        <dbReference type="ARBA" id="ARBA00022989"/>
    </source>
</evidence>
<feature type="transmembrane region" description="Helical" evidence="6">
    <location>
        <begin position="380"/>
        <end position="400"/>
    </location>
</feature>
<evidence type="ECO:0000256" key="1">
    <source>
        <dbReference type="ARBA" id="ARBA00004651"/>
    </source>
</evidence>
<keyword evidence="2" id="KW-1003">Cell membrane</keyword>